<keyword evidence="3" id="KW-1185">Reference proteome</keyword>
<dbReference type="EMBL" id="FOZG01000003">
    <property type="protein sequence ID" value="SFS11724.1"/>
    <property type="molecule type" value="Genomic_DNA"/>
</dbReference>
<dbReference type="RefSeq" id="WP_207544642.1">
    <property type="nucleotide sequence ID" value="NZ_FOZG01000003.1"/>
</dbReference>
<dbReference type="AlphaFoldDB" id="A0A1I6M7P8"/>
<organism evidence="2 3">
    <name type="scientific">Sphingomonas jatrophae</name>
    <dbReference type="NCBI Taxonomy" id="1166337"/>
    <lineage>
        <taxon>Bacteria</taxon>
        <taxon>Pseudomonadati</taxon>
        <taxon>Pseudomonadota</taxon>
        <taxon>Alphaproteobacteria</taxon>
        <taxon>Sphingomonadales</taxon>
        <taxon>Sphingomonadaceae</taxon>
        <taxon>Sphingomonas</taxon>
    </lineage>
</organism>
<gene>
    <name evidence="2" type="ORF">SAMN05192580_3628</name>
</gene>
<name>A0A1I6M7P8_9SPHN</name>
<evidence type="ECO:0000313" key="3">
    <source>
        <dbReference type="Proteomes" id="UP000198824"/>
    </source>
</evidence>
<accession>A0A1I6M7P8</accession>
<reference evidence="2 3" key="1">
    <citation type="submission" date="2016-10" db="EMBL/GenBank/DDBJ databases">
        <authorList>
            <person name="de Groot N.N."/>
        </authorList>
    </citation>
    <scope>NUCLEOTIDE SEQUENCE [LARGE SCALE GENOMIC DNA]</scope>
    <source>
        <strain evidence="2 3">S5-249</strain>
    </source>
</reference>
<dbReference type="InterPro" id="IPR021257">
    <property type="entry name" value="DUF2809"/>
</dbReference>
<evidence type="ECO:0008006" key="4">
    <source>
        <dbReference type="Google" id="ProtNLM"/>
    </source>
</evidence>
<keyword evidence="1" id="KW-1133">Transmembrane helix</keyword>
<dbReference type="Proteomes" id="UP000198824">
    <property type="component" value="Unassembled WGS sequence"/>
</dbReference>
<feature type="transmembrane region" description="Helical" evidence="1">
    <location>
        <begin position="40"/>
        <end position="58"/>
    </location>
</feature>
<dbReference type="Pfam" id="PF10990">
    <property type="entry name" value="DUF2809"/>
    <property type="match status" value="1"/>
</dbReference>
<feature type="transmembrane region" description="Helical" evidence="1">
    <location>
        <begin position="78"/>
        <end position="101"/>
    </location>
</feature>
<keyword evidence="1" id="KW-0472">Membrane</keyword>
<evidence type="ECO:0000313" key="2">
    <source>
        <dbReference type="EMBL" id="SFS11724.1"/>
    </source>
</evidence>
<evidence type="ECO:0000256" key="1">
    <source>
        <dbReference type="SAM" id="Phobius"/>
    </source>
</evidence>
<protein>
    <recommendedName>
        <fullName evidence="4">DUF2809 domain-containing protein</fullName>
    </recommendedName>
</protein>
<keyword evidence="1" id="KW-0812">Transmembrane</keyword>
<proteinExistence type="predicted"/>
<sequence length="116" mass="11853">MLLTEVAIALCVHDRIIRPHVGDSLAVVLVYLTLRASTPLGVGASVLAALVVACAVEVSQLFQLVDAIGLGHLPAARVILGTGFDLLDFFAYAAGGALVFAGDRLRLRGEGGGASA</sequence>